<dbReference type="EMBL" id="CM055099">
    <property type="protein sequence ID" value="KAJ7548112.1"/>
    <property type="molecule type" value="Genomic_DNA"/>
</dbReference>
<protein>
    <submittedName>
        <fullName evidence="1">Uncharacterized protein</fullName>
    </submittedName>
</protein>
<sequence length="200" mass="22074">MEGGTTRMGSRSSTRHGPAAVFQGPVRRWRKSWTKVSSSSSAAATHAAASRVLLYKWIPIPSSSTGKEEIIEEAPIKPVRYLPLSVLLAKKNEKIEKPAVEGDAADKEEHDTQEATNTMEHLMDEEKESQEATNVDTEEVEVPTLIVDSDKHKMSEESEPARDDNFDPSIMGLSRQDSETAPELKSPHPDHGEAQQDKEG</sequence>
<evidence type="ECO:0000313" key="2">
    <source>
        <dbReference type="Proteomes" id="UP001162992"/>
    </source>
</evidence>
<proteinExistence type="predicted"/>
<evidence type="ECO:0000313" key="1">
    <source>
        <dbReference type="EMBL" id="KAJ7548112.1"/>
    </source>
</evidence>
<dbReference type="Proteomes" id="UP001162992">
    <property type="component" value="Chromosome 8"/>
</dbReference>
<comment type="caution">
    <text evidence="1">The sequence shown here is derived from an EMBL/GenBank/DDBJ whole genome shotgun (WGS) entry which is preliminary data.</text>
</comment>
<organism evidence="1 2">
    <name type="scientific">Diphasiastrum complanatum</name>
    <name type="common">Issler's clubmoss</name>
    <name type="synonym">Lycopodium complanatum</name>
    <dbReference type="NCBI Taxonomy" id="34168"/>
    <lineage>
        <taxon>Eukaryota</taxon>
        <taxon>Viridiplantae</taxon>
        <taxon>Streptophyta</taxon>
        <taxon>Embryophyta</taxon>
        <taxon>Tracheophyta</taxon>
        <taxon>Lycopodiopsida</taxon>
        <taxon>Lycopodiales</taxon>
        <taxon>Lycopodiaceae</taxon>
        <taxon>Lycopodioideae</taxon>
        <taxon>Diphasiastrum</taxon>
    </lineage>
</organism>
<gene>
    <name evidence="1" type="ORF">O6H91_08G118000</name>
</gene>
<name>A0ACC2D1K4_DIPCM</name>
<reference evidence="2" key="1">
    <citation type="journal article" date="2024" name="Proc. Natl. Acad. Sci. U.S.A.">
        <title>Extraordinary preservation of gene collinearity over three hundred million years revealed in homosporous lycophytes.</title>
        <authorList>
            <person name="Li C."/>
            <person name="Wickell D."/>
            <person name="Kuo L.Y."/>
            <person name="Chen X."/>
            <person name="Nie B."/>
            <person name="Liao X."/>
            <person name="Peng D."/>
            <person name="Ji J."/>
            <person name="Jenkins J."/>
            <person name="Williams M."/>
            <person name="Shu S."/>
            <person name="Plott C."/>
            <person name="Barry K."/>
            <person name="Rajasekar S."/>
            <person name="Grimwood J."/>
            <person name="Han X."/>
            <person name="Sun S."/>
            <person name="Hou Z."/>
            <person name="He W."/>
            <person name="Dai G."/>
            <person name="Sun C."/>
            <person name="Schmutz J."/>
            <person name="Leebens-Mack J.H."/>
            <person name="Li F.W."/>
            <person name="Wang L."/>
        </authorList>
    </citation>
    <scope>NUCLEOTIDE SEQUENCE [LARGE SCALE GENOMIC DNA]</scope>
    <source>
        <strain evidence="2">cv. PW_Plant_1</strain>
    </source>
</reference>
<keyword evidence="2" id="KW-1185">Reference proteome</keyword>
<accession>A0ACC2D1K4</accession>